<keyword evidence="2" id="KW-1185">Reference proteome</keyword>
<name>A0A392QH12_9FABA</name>
<sequence>SRSFVVISPFFVSVELKNADYVDSSSSFPLIDMLPEDKQRFKFEVVMTGFYMRFLRENALTILRSSYQTKSLSSKHNRSMSQWANSAERDTFRHVLIGR</sequence>
<evidence type="ECO:0000313" key="1">
    <source>
        <dbReference type="EMBL" id="MCI23164.1"/>
    </source>
</evidence>
<reference evidence="1 2" key="1">
    <citation type="journal article" date="2018" name="Front. Plant Sci.">
        <title>Red Clover (Trifolium pratense) and Zigzag Clover (T. medium) - A Picture of Genomic Similarities and Differences.</title>
        <authorList>
            <person name="Dluhosova J."/>
            <person name="Istvanek J."/>
            <person name="Nedelnik J."/>
            <person name="Repkova J."/>
        </authorList>
    </citation>
    <scope>NUCLEOTIDE SEQUENCE [LARGE SCALE GENOMIC DNA]</scope>
    <source>
        <strain evidence="2">cv. 10/8</strain>
        <tissue evidence="1">Leaf</tissue>
    </source>
</reference>
<dbReference type="AlphaFoldDB" id="A0A392QH12"/>
<protein>
    <submittedName>
        <fullName evidence="1">Uncharacterized protein</fullName>
    </submittedName>
</protein>
<comment type="caution">
    <text evidence="1">The sequence shown here is derived from an EMBL/GenBank/DDBJ whole genome shotgun (WGS) entry which is preliminary data.</text>
</comment>
<organism evidence="1 2">
    <name type="scientific">Trifolium medium</name>
    <dbReference type="NCBI Taxonomy" id="97028"/>
    <lineage>
        <taxon>Eukaryota</taxon>
        <taxon>Viridiplantae</taxon>
        <taxon>Streptophyta</taxon>
        <taxon>Embryophyta</taxon>
        <taxon>Tracheophyta</taxon>
        <taxon>Spermatophyta</taxon>
        <taxon>Magnoliopsida</taxon>
        <taxon>eudicotyledons</taxon>
        <taxon>Gunneridae</taxon>
        <taxon>Pentapetalae</taxon>
        <taxon>rosids</taxon>
        <taxon>fabids</taxon>
        <taxon>Fabales</taxon>
        <taxon>Fabaceae</taxon>
        <taxon>Papilionoideae</taxon>
        <taxon>50 kb inversion clade</taxon>
        <taxon>NPAAA clade</taxon>
        <taxon>Hologalegina</taxon>
        <taxon>IRL clade</taxon>
        <taxon>Trifolieae</taxon>
        <taxon>Trifolium</taxon>
    </lineage>
</organism>
<proteinExistence type="predicted"/>
<feature type="non-terminal residue" evidence="1">
    <location>
        <position position="1"/>
    </location>
</feature>
<accession>A0A392QH12</accession>
<dbReference type="Proteomes" id="UP000265520">
    <property type="component" value="Unassembled WGS sequence"/>
</dbReference>
<evidence type="ECO:0000313" key="2">
    <source>
        <dbReference type="Proteomes" id="UP000265520"/>
    </source>
</evidence>
<dbReference type="EMBL" id="LXQA010134492">
    <property type="protein sequence ID" value="MCI23164.1"/>
    <property type="molecule type" value="Genomic_DNA"/>
</dbReference>